<accession>A0A4S8W7X6</accession>
<dbReference type="PROSITE" id="PS50181">
    <property type="entry name" value="FBOX"/>
    <property type="match status" value="1"/>
</dbReference>
<protein>
    <recommendedName>
        <fullName evidence="1">F-box domain-containing protein</fullName>
    </recommendedName>
</protein>
<sequence length="213" mass="24273">MPDINDLPTELMVETFSHLELGDLTRCMRSSKSFKAITEHSAFDKIFFRTKTILSNNLIDLDELEINPVLEGLAIHYLCKHPIEDAEFSLHSSDSTKWRSLPLIESSAAKQNASEPPLTHITLRPYIFRGREDDHSFDVEVKAEQGVTVLDVMKRLCGYYLIPGMLHDERHCFFEGFDIDDDSTKEKIIFSAVLQNDTPPLLHNRVASKNLAP</sequence>
<evidence type="ECO:0000259" key="1">
    <source>
        <dbReference type="PROSITE" id="PS50181"/>
    </source>
</evidence>
<evidence type="ECO:0000313" key="2">
    <source>
        <dbReference type="EMBL" id="THW20721.1"/>
    </source>
</evidence>
<gene>
    <name evidence="2" type="ORF">D6D24_02121</name>
</gene>
<name>A0A4S8W7X6_AURPU</name>
<dbReference type="Gene3D" id="1.20.1280.50">
    <property type="match status" value="1"/>
</dbReference>
<dbReference type="Proteomes" id="UP000308014">
    <property type="component" value="Unassembled WGS sequence"/>
</dbReference>
<dbReference type="InterPro" id="IPR001810">
    <property type="entry name" value="F-box_dom"/>
</dbReference>
<dbReference type="EMBL" id="QZAJ01000044">
    <property type="protein sequence ID" value="THW20721.1"/>
    <property type="molecule type" value="Genomic_DNA"/>
</dbReference>
<dbReference type="AlphaFoldDB" id="A0A4S8W7X6"/>
<feature type="domain" description="F-box" evidence="1">
    <location>
        <begin position="1"/>
        <end position="50"/>
    </location>
</feature>
<comment type="caution">
    <text evidence="2">The sequence shown here is derived from an EMBL/GenBank/DDBJ whole genome shotgun (WGS) entry which is preliminary data.</text>
</comment>
<reference evidence="2 3" key="1">
    <citation type="submission" date="2018-10" db="EMBL/GenBank/DDBJ databases">
        <title>Fifty Aureobasidium pullulans genomes reveal a recombining polyextremotolerant generalist.</title>
        <authorList>
            <person name="Gostincar C."/>
            <person name="Turk M."/>
            <person name="Zajc J."/>
            <person name="Gunde-Cimerman N."/>
        </authorList>
    </citation>
    <scope>NUCLEOTIDE SEQUENCE [LARGE SCALE GENOMIC DNA]</scope>
    <source>
        <strain evidence="2 3">EXF-11318</strain>
    </source>
</reference>
<proteinExistence type="predicted"/>
<dbReference type="InterPro" id="IPR036047">
    <property type="entry name" value="F-box-like_dom_sf"/>
</dbReference>
<evidence type="ECO:0000313" key="3">
    <source>
        <dbReference type="Proteomes" id="UP000308014"/>
    </source>
</evidence>
<dbReference type="SUPFAM" id="SSF81383">
    <property type="entry name" value="F-box domain"/>
    <property type="match status" value="1"/>
</dbReference>
<dbReference type="Pfam" id="PF12937">
    <property type="entry name" value="F-box-like"/>
    <property type="match status" value="1"/>
</dbReference>
<organism evidence="2 3">
    <name type="scientific">Aureobasidium pullulans</name>
    <name type="common">Black yeast</name>
    <name type="synonym">Pullularia pullulans</name>
    <dbReference type="NCBI Taxonomy" id="5580"/>
    <lineage>
        <taxon>Eukaryota</taxon>
        <taxon>Fungi</taxon>
        <taxon>Dikarya</taxon>
        <taxon>Ascomycota</taxon>
        <taxon>Pezizomycotina</taxon>
        <taxon>Dothideomycetes</taxon>
        <taxon>Dothideomycetidae</taxon>
        <taxon>Dothideales</taxon>
        <taxon>Saccotheciaceae</taxon>
        <taxon>Aureobasidium</taxon>
    </lineage>
</organism>